<reference evidence="2 3" key="1">
    <citation type="submission" date="2019-11" db="EMBL/GenBank/DDBJ databases">
        <title>Venturia inaequalis Genome Resource.</title>
        <authorList>
            <person name="Lichtner F.J."/>
        </authorList>
    </citation>
    <scope>NUCLEOTIDE SEQUENCE [LARGE SCALE GENOMIC DNA]</scope>
    <source>
        <strain evidence="2">Bline_iso_100314</strain>
    </source>
</reference>
<dbReference type="Gene3D" id="3.40.50.720">
    <property type="entry name" value="NAD(P)-binding Rossmann-like Domain"/>
    <property type="match status" value="1"/>
</dbReference>
<dbReference type="GO" id="GO:0006633">
    <property type="term" value="P:fatty acid biosynthetic process"/>
    <property type="evidence" value="ECO:0007669"/>
    <property type="project" value="TreeGrafter"/>
</dbReference>
<evidence type="ECO:0000313" key="2">
    <source>
        <dbReference type="EMBL" id="KAE9965587.1"/>
    </source>
</evidence>
<sequence>MSHADFTAALAPKVAGSWNLHSLLPTTLDFFILLASGSGIVGNPGQANYAAGNTYQDALARYRTANGLKATSLDLGMILSVGFVAENPELMTKLRSRGIPAIREEEFLAILDEICDPHLEVSTQLKSQICLGVEIPEVLRSKGMEVPQAMQDPLFRHLFQIRSNNKDGAETERIDSVDFKTLLAGLDTRKAAEEACTSAIISKLSRTLGIDVKSIDGLLL</sequence>
<dbReference type="InterPro" id="IPR057326">
    <property type="entry name" value="KR_dom"/>
</dbReference>
<protein>
    <recommendedName>
        <fullName evidence="1">Ketoreductase domain-containing protein</fullName>
    </recommendedName>
</protein>
<dbReference type="Proteomes" id="UP000433883">
    <property type="component" value="Unassembled WGS sequence"/>
</dbReference>
<organism evidence="2 3">
    <name type="scientific">Venturia inaequalis</name>
    <name type="common">Apple scab fungus</name>
    <dbReference type="NCBI Taxonomy" id="5025"/>
    <lineage>
        <taxon>Eukaryota</taxon>
        <taxon>Fungi</taxon>
        <taxon>Dikarya</taxon>
        <taxon>Ascomycota</taxon>
        <taxon>Pezizomycotina</taxon>
        <taxon>Dothideomycetes</taxon>
        <taxon>Pleosporomycetidae</taxon>
        <taxon>Venturiales</taxon>
        <taxon>Venturiaceae</taxon>
        <taxon>Venturia</taxon>
    </lineage>
</organism>
<dbReference type="SUPFAM" id="SSF51735">
    <property type="entry name" value="NAD(P)-binding Rossmann-fold domains"/>
    <property type="match status" value="1"/>
</dbReference>
<comment type="caution">
    <text evidence="2">The sequence shown here is derived from an EMBL/GenBank/DDBJ whole genome shotgun (WGS) entry which is preliminary data.</text>
</comment>
<evidence type="ECO:0000313" key="3">
    <source>
        <dbReference type="Proteomes" id="UP000433883"/>
    </source>
</evidence>
<name>A0A8H3U9K8_VENIN</name>
<gene>
    <name evidence="2" type="ORF">BLS_007521</name>
</gene>
<dbReference type="Pfam" id="PF08659">
    <property type="entry name" value="KR"/>
    <property type="match status" value="1"/>
</dbReference>
<dbReference type="InterPro" id="IPR036291">
    <property type="entry name" value="NAD(P)-bd_dom_sf"/>
</dbReference>
<dbReference type="InterPro" id="IPR050091">
    <property type="entry name" value="PKS_NRPS_Biosynth_Enz"/>
</dbReference>
<dbReference type="GO" id="GO:0044550">
    <property type="term" value="P:secondary metabolite biosynthetic process"/>
    <property type="evidence" value="ECO:0007669"/>
    <property type="project" value="TreeGrafter"/>
</dbReference>
<dbReference type="PANTHER" id="PTHR43775:SF29">
    <property type="entry name" value="ASPERFURANONE POLYKETIDE SYNTHASE AFOG-RELATED"/>
    <property type="match status" value="1"/>
</dbReference>
<evidence type="ECO:0000259" key="1">
    <source>
        <dbReference type="SMART" id="SM00822"/>
    </source>
</evidence>
<accession>A0A8H3U9K8</accession>
<feature type="domain" description="Ketoreductase" evidence="1">
    <location>
        <begin position="1"/>
        <end position="81"/>
    </location>
</feature>
<dbReference type="EMBL" id="WNWQ01000595">
    <property type="protein sequence ID" value="KAE9965587.1"/>
    <property type="molecule type" value="Genomic_DNA"/>
</dbReference>
<proteinExistence type="predicted"/>
<dbReference type="GO" id="GO:0004312">
    <property type="term" value="F:fatty acid synthase activity"/>
    <property type="evidence" value="ECO:0007669"/>
    <property type="project" value="TreeGrafter"/>
</dbReference>
<dbReference type="PANTHER" id="PTHR43775">
    <property type="entry name" value="FATTY ACID SYNTHASE"/>
    <property type="match status" value="1"/>
</dbReference>
<dbReference type="InterPro" id="IPR013968">
    <property type="entry name" value="PKS_KR"/>
</dbReference>
<dbReference type="SMART" id="SM00822">
    <property type="entry name" value="PKS_KR"/>
    <property type="match status" value="1"/>
</dbReference>
<dbReference type="AlphaFoldDB" id="A0A8H3U9K8"/>